<dbReference type="Gene3D" id="3.40.140.10">
    <property type="entry name" value="Cytidine Deaminase, domain 2"/>
    <property type="match status" value="1"/>
</dbReference>
<evidence type="ECO:0000256" key="3">
    <source>
        <dbReference type="ARBA" id="ARBA00006576"/>
    </source>
</evidence>
<dbReference type="GO" id="GO:0005829">
    <property type="term" value="C:cytosol"/>
    <property type="evidence" value="ECO:0007669"/>
    <property type="project" value="TreeGrafter"/>
</dbReference>
<evidence type="ECO:0000256" key="9">
    <source>
        <dbReference type="ARBA" id="ARBA00049558"/>
    </source>
</evidence>
<dbReference type="PROSITE" id="PS51747">
    <property type="entry name" value="CYT_DCMP_DEAMINASES_2"/>
    <property type="match status" value="1"/>
</dbReference>
<comment type="function">
    <text evidence="2 13">This enzyme scavenges exogenous and endogenous cytidine and 2'-deoxycytidine for UMP synthesis.</text>
</comment>
<dbReference type="eggNOG" id="KOG0833">
    <property type="taxonomic scope" value="Eukaryota"/>
</dbReference>
<dbReference type="WBParaSite" id="Csp11.Scaffold630.g21201.t1">
    <property type="protein sequence ID" value="Csp11.Scaffold630.g21201.t1"/>
    <property type="gene ID" value="Csp11.Scaffold630.g21201"/>
</dbReference>
<feature type="domain" description="CMP/dCMP-type deaminase" evidence="14">
    <location>
        <begin position="9"/>
        <end position="135"/>
    </location>
</feature>
<keyword evidence="15" id="KW-1185">Reference proteome</keyword>
<accession>A0A1I7V0K3</accession>
<dbReference type="InterPro" id="IPR016193">
    <property type="entry name" value="Cytidine_deaminase-like"/>
</dbReference>
<dbReference type="InterPro" id="IPR006262">
    <property type="entry name" value="Cyt_deam_tetra"/>
</dbReference>
<evidence type="ECO:0000256" key="8">
    <source>
        <dbReference type="ARBA" id="ARBA00032005"/>
    </source>
</evidence>
<feature type="active site" description="Proton donor" evidence="10">
    <location>
        <position position="63"/>
    </location>
</feature>
<dbReference type="NCBIfam" id="TIGR01354">
    <property type="entry name" value="cyt_deam_tetra"/>
    <property type="match status" value="1"/>
</dbReference>
<feature type="binding site" evidence="12">
    <location>
        <position position="94"/>
    </location>
    <ligand>
        <name>Zn(2+)</name>
        <dbReference type="ChEBI" id="CHEBI:29105"/>
        <note>catalytic</note>
    </ligand>
</feature>
<keyword evidence="6 13" id="KW-0378">Hydrolase</keyword>
<dbReference type="InterPro" id="IPR050202">
    <property type="entry name" value="Cyt/Deoxycyt_deaminase"/>
</dbReference>
<sequence>MAQSLPQDISDVELVNLAKTAMKRAHCPYSKFPVGAALLTESGETILGCNVENASYGGTICAERSAVVSAVSQGHTKFRAISVVTELKEPAAPCGLCRQFLVEFGNFKVILGSAGNNKLQVTSSHNLLPFAFTPDSLDTFEQEKSSDVTDNSNERATVHS</sequence>
<dbReference type="FunFam" id="3.40.140.10:FF:000008">
    <property type="entry name" value="Cytidine deaminase"/>
    <property type="match status" value="1"/>
</dbReference>
<protein>
    <recommendedName>
        <fullName evidence="4 13">Cytidine deaminase</fullName>
        <ecNumber evidence="4 13">3.5.4.5</ecNumber>
    </recommendedName>
    <alternativeName>
        <fullName evidence="8 13">Cytidine aminohydrolase</fullName>
    </alternativeName>
</protein>
<evidence type="ECO:0000256" key="2">
    <source>
        <dbReference type="ARBA" id="ARBA00003949"/>
    </source>
</evidence>
<dbReference type="CDD" id="cd01283">
    <property type="entry name" value="cytidine_deaminase"/>
    <property type="match status" value="1"/>
</dbReference>
<comment type="cofactor">
    <cofactor evidence="1 12 13">
        <name>Zn(2+)</name>
        <dbReference type="ChEBI" id="CHEBI:29105"/>
    </cofactor>
</comment>
<evidence type="ECO:0000256" key="11">
    <source>
        <dbReference type="PIRSR" id="PIRSR606262-2"/>
    </source>
</evidence>
<proteinExistence type="inferred from homology"/>
<feature type="binding site" evidence="12">
    <location>
        <position position="61"/>
    </location>
    <ligand>
        <name>Zn(2+)</name>
        <dbReference type="ChEBI" id="CHEBI:29105"/>
        <note>catalytic</note>
    </ligand>
</feature>
<keyword evidence="5 12" id="KW-0479">Metal-binding</keyword>
<dbReference type="NCBIfam" id="NF004064">
    <property type="entry name" value="PRK05578.1"/>
    <property type="match status" value="1"/>
</dbReference>
<reference evidence="16" key="1">
    <citation type="submission" date="2016-11" db="UniProtKB">
        <authorList>
            <consortium name="WormBaseParasite"/>
        </authorList>
    </citation>
    <scope>IDENTIFICATION</scope>
</reference>
<comment type="catalytic activity">
    <reaction evidence="13">
        <text>2'-deoxycytidine + H2O + H(+) = 2'-deoxyuridine + NH4(+)</text>
        <dbReference type="Rhea" id="RHEA:13433"/>
        <dbReference type="ChEBI" id="CHEBI:15377"/>
        <dbReference type="ChEBI" id="CHEBI:15378"/>
        <dbReference type="ChEBI" id="CHEBI:15698"/>
        <dbReference type="ChEBI" id="CHEBI:16450"/>
        <dbReference type="ChEBI" id="CHEBI:28938"/>
        <dbReference type="EC" id="3.5.4.5"/>
    </reaction>
</comment>
<evidence type="ECO:0000256" key="12">
    <source>
        <dbReference type="PIRSR" id="PIRSR606262-3"/>
    </source>
</evidence>
<evidence type="ECO:0000256" key="4">
    <source>
        <dbReference type="ARBA" id="ARBA00012783"/>
    </source>
</evidence>
<comment type="catalytic activity">
    <reaction evidence="9 13">
        <text>cytidine + H2O + H(+) = uridine + NH4(+)</text>
        <dbReference type="Rhea" id="RHEA:16069"/>
        <dbReference type="ChEBI" id="CHEBI:15377"/>
        <dbReference type="ChEBI" id="CHEBI:15378"/>
        <dbReference type="ChEBI" id="CHEBI:16704"/>
        <dbReference type="ChEBI" id="CHEBI:17562"/>
        <dbReference type="ChEBI" id="CHEBI:28938"/>
        <dbReference type="EC" id="3.5.4.5"/>
    </reaction>
</comment>
<dbReference type="GO" id="GO:0055086">
    <property type="term" value="P:nucleobase-containing small molecule metabolic process"/>
    <property type="evidence" value="ECO:0007669"/>
    <property type="project" value="UniProtKB-ARBA"/>
</dbReference>
<dbReference type="GO" id="GO:0004126">
    <property type="term" value="F:cytidine deaminase activity"/>
    <property type="evidence" value="ECO:0007669"/>
    <property type="project" value="UniProtKB-UniRule"/>
</dbReference>
<evidence type="ECO:0000259" key="14">
    <source>
        <dbReference type="PROSITE" id="PS51747"/>
    </source>
</evidence>
<evidence type="ECO:0000256" key="7">
    <source>
        <dbReference type="ARBA" id="ARBA00022833"/>
    </source>
</evidence>
<dbReference type="AlphaFoldDB" id="A0A1I7V0K3"/>
<dbReference type="InterPro" id="IPR016192">
    <property type="entry name" value="APOBEC/CMP_deaminase_Zn-bd"/>
</dbReference>
<dbReference type="PROSITE" id="PS00903">
    <property type="entry name" value="CYT_DCMP_DEAMINASES_1"/>
    <property type="match status" value="1"/>
</dbReference>
<evidence type="ECO:0000256" key="13">
    <source>
        <dbReference type="RuleBase" id="RU364006"/>
    </source>
</evidence>
<dbReference type="PANTHER" id="PTHR11644">
    <property type="entry name" value="CYTIDINE DEAMINASE"/>
    <property type="match status" value="1"/>
</dbReference>
<evidence type="ECO:0000256" key="5">
    <source>
        <dbReference type="ARBA" id="ARBA00022723"/>
    </source>
</evidence>
<name>A0A1I7V0K3_9PELO</name>
<feature type="binding site" evidence="12">
    <location>
        <position position="97"/>
    </location>
    <ligand>
        <name>Zn(2+)</name>
        <dbReference type="ChEBI" id="CHEBI:29105"/>
        <note>catalytic</note>
    </ligand>
</feature>
<dbReference type="Proteomes" id="UP000095282">
    <property type="component" value="Unplaced"/>
</dbReference>
<evidence type="ECO:0000256" key="6">
    <source>
        <dbReference type="ARBA" id="ARBA00022801"/>
    </source>
</evidence>
<dbReference type="GO" id="GO:0008270">
    <property type="term" value="F:zinc ion binding"/>
    <property type="evidence" value="ECO:0007669"/>
    <property type="project" value="UniProtKB-UniRule"/>
</dbReference>
<keyword evidence="7 12" id="KW-0862">Zinc</keyword>
<dbReference type="GO" id="GO:0042802">
    <property type="term" value="F:identical protein binding"/>
    <property type="evidence" value="ECO:0007669"/>
    <property type="project" value="UniProtKB-ARBA"/>
</dbReference>
<dbReference type="Pfam" id="PF00383">
    <property type="entry name" value="dCMP_cyt_deam_1"/>
    <property type="match status" value="1"/>
</dbReference>
<dbReference type="PANTHER" id="PTHR11644:SF2">
    <property type="entry name" value="CYTIDINE DEAMINASE"/>
    <property type="match status" value="1"/>
</dbReference>
<dbReference type="GO" id="GO:0072527">
    <property type="term" value="P:pyrimidine-containing compound metabolic process"/>
    <property type="evidence" value="ECO:0007669"/>
    <property type="project" value="UniProtKB-ARBA"/>
</dbReference>
<feature type="binding site" evidence="11">
    <location>
        <begin position="50"/>
        <end position="56"/>
    </location>
    <ligand>
        <name>substrate</name>
    </ligand>
</feature>
<dbReference type="STRING" id="1561998.A0A1I7V0K3"/>
<evidence type="ECO:0000313" key="15">
    <source>
        <dbReference type="Proteomes" id="UP000095282"/>
    </source>
</evidence>
<dbReference type="SUPFAM" id="SSF53927">
    <property type="entry name" value="Cytidine deaminase-like"/>
    <property type="match status" value="1"/>
</dbReference>
<evidence type="ECO:0000256" key="1">
    <source>
        <dbReference type="ARBA" id="ARBA00001947"/>
    </source>
</evidence>
<evidence type="ECO:0000256" key="10">
    <source>
        <dbReference type="PIRSR" id="PIRSR606262-1"/>
    </source>
</evidence>
<comment type="similarity">
    <text evidence="3 13">Belongs to the cytidine and deoxycytidylate deaminase family.</text>
</comment>
<dbReference type="InterPro" id="IPR002125">
    <property type="entry name" value="CMP_dCMP_dom"/>
</dbReference>
<evidence type="ECO:0000313" key="16">
    <source>
        <dbReference type="WBParaSite" id="Csp11.Scaffold630.g21201.t1"/>
    </source>
</evidence>
<dbReference type="EC" id="3.5.4.5" evidence="4 13"/>
<organism evidence="15 16">
    <name type="scientific">Caenorhabditis tropicalis</name>
    <dbReference type="NCBI Taxonomy" id="1561998"/>
    <lineage>
        <taxon>Eukaryota</taxon>
        <taxon>Metazoa</taxon>
        <taxon>Ecdysozoa</taxon>
        <taxon>Nematoda</taxon>
        <taxon>Chromadorea</taxon>
        <taxon>Rhabditida</taxon>
        <taxon>Rhabditina</taxon>
        <taxon>Rhabditomorpha</taxon>
        <taxon>Rhabditoidea</taxon>
        <taxon>Rhabditidae</taxon>
        <taxon>Peloderinae</taxon>
        <taxon>Caenorhabditis</taxon>
    </lineage>
</organism>